<dbReference type="SUPFAM" id="SSF82171">
    <property type="entry name" value="DPP6 N-terminal domain-like"/>
    <property type="match status" value="1"/>
</dbReference>
<dbReference type="Pfam" id="PF23878">
    <property type="entry name" value="TPR_ELP1"/>
    <property type="match status" value="1"/>
</dbReference>
<evidence type="ECO:0000256" key="2">
    <source>
        <dbReference type="ARBA" id="ARBA00006086"/>
    </source>
</evidence>
<evidence type="ECO:0000256" key="5">
    <source>
        <dbReference type="PIRNR" id="PIRNR017233"/>
    </source>
</evidence>
<keyword evidence="4" id="KW-0819">tRNA processing</keyword>
<comment type="caution">
    <text evidence="12">The sequence shown here is derived from an EMBL/GenBank/DDBJ whole genome shotgun (WGS) entry which is preliminary data.</text>
</comment>
<feature type="domain" description="ELP1 N-terminal second beta-propeller" evidence="8">
    <location>
        <begin position="397"/>
        <end position="457"/>
    </location>
</feature>
<accession>A0AAV9JVY7</accession>
<evidence type="ECO:0000256" key="1">
    <source>
        <dbReference type="ARBA" id="ARBA00005043"/>
    </source>
</evidence>
<keyword evidence="5" id="KW-0539">Nucleus</keyword>
<dbReference type="Pfam" id="PF23936">
    <property type="entry name" value="HB_ELP1"/>
    <property type="match status" value="1"/>
</dbReference>
<evidence type="ECO:0000313" key="12">
    <source>
        <dbReference type="EMBL" id="KAK4549899.1"/>
    </source>
</evidence>
<name>A0AAV9JVY7_9PEZI</name>
<evidence type="ECO:0000256" key="3">
    <source>
        <dbReference type="ARBA" id="ARBA00022490"/>
    </source>
</evidence>
<dbReference type="PIRSF" id="PIRSF017233">
    <property type="entry name" value="IKAP"/>
    <property type="match status" value="1"/>
</dbReference>
<dbReference type="InterPro" id="IPR056165">
    <property type="entry name" value="Beta-prop_ELP1_2nd"/>
</dbReference>
<gene>
    <name evidence="12" type="ORF">LTR36_005200</name>
</gene>
<dbReference type="InterPro" id="IPR056164">
    <property type="entry name" value="Beta-prop_ELP1_1st"/>
</dbReference>
<evidence type="ECO:0000259" key="10">
    <source>
        <dbReference type="Pfam" id="PF23925"/>
    </source>
</evidence>
<dbReference type="AlphaFoldDB" id="A0AAV9JVY7"/>
<feature type="domain" description="ELP1 three-helical bundle" evidence="11">
    <location>
        <begin position="975"/>
        <end position="1148"/>
    </location>
</feature>
<feature type="domain" description="ELP1 N-terminal second beta-propeller" evidence="8">
    <location>
        <begin position="493"/>
        <end position="565"/>
    </location>
</feature>
<sequence>MRNLRNTRCQSVSFGDSHPITAIAHDLDNVVVAIGPSEANPTIALKLLPEDATSLDAAQHIASWDVVGTDSILDLHCFADTQTISLVLANGDIVIVRQDPQPGEELIEIVGSVDAGVSAASWSPDEELLAVTTKADTVLFMTRDFDPTANITLSGEDVKVSNHVSVGWGKKETQFKGRGVAKTLRDPTMPEHVDEGTLSPVDDGSVSISWRGDGQYVAMNSVLASEPRRRVIRVYSREGVLESVSEPVNGLEGALSWKPSGQILAGVQRRADETCQVVFFERNGLRHGEFDLRLSKDECESIGRNMDLSWNVDSTVLAVSMADRVQLWTMGNYYYYLKQEIRFDSSRPGGMVTSKWHPEKPLQLNCSSGAELRMLSYSLVVSRGSVEPPNDLGLVAVIDGKTLKITPLRVANVPPPMALDEIDVSTAITEASFSNDGSKIMVRHGEQVSTFACDYMAKPMKRAALVGTEDLSPELRLSTEQPNSSLQVGEGDFTLSENGVLHRGGSPLPVRCTSFVVTASHLIYTTSNHLLKFVHLQEDEELQIPLDEPEKDERCRNIERGAKIVTVMPSTFALVLQMPRGNLETIFPRALVLAGIRNSIGNRDYKKAFLICRTHRVDMNILHDYAPEQFMRDTDVFLKQLKKVAYVDLFLSSLSEENVAETIYKETLTTVMDKPLTAGAQNGQGALPTSKVNRICDAMLAALRSQPTPALQNIITAHVCKSPPDLEAGLSLVSDLRIQQKQAQLESAVEHICFLADVNKLYDTALGLYDLDVALLVAQQSQKDPREYLPYLQGLHDMQPLRQRFAIDNDLKRYRKALSHLHTLEVFDELKAYMSKHELYSAAIEIYRYENVKLTELMRLYADHLSSRNRYKEAGIAYEYVQDYASAYEAYRGASLWQECLATAELVPLGDEELSALATDLADALEEGKDFSAAATVHLEYLCDLEGAAKMLCKGYHFSEAIRIIAKHKKPELLRSVIDPGLIEASASMTELLAEMKSQVHAQVPRLRELRQKKAEDPMAFLDGADGDDGDIPDNLSLAPTDTTAGGTFMTRYTNRSTGTLATNATRKTSKNRRREERKRARGKKGTVYEEEYLVNSISRLMERLNSVIEDLARLVESLMRRAMRERAVAVEVAAQDVVEACRDSLEEVYGVPEHGGGRTTEEQQAVDGEVHNRPGGGEGVLYETLAASGHKPVAPVLKAFERLSLLS</sequence>
<keyword evidence="13" id="KW-1185">Reference proteome</keyword>
<evidence type="ECO:0000256" key="4">
    <source>
        <dbReference type="ARBA" id="ARBA00022694"/>
    </source>
</evidence>
<feature type="domain" description="ELP1 TPR" evidence="9">
    <location>
        <begin position="803"/>
        <end position="963"/>
    </location>
</feature>
<protein>
    <recommendedName>
        <fullName evidence="5">Elongator complex protein 1</fullName>
    </recommendedName>
</protein>
<dbReference type="GO" id="GO:0033588">
    <property type="term" value="C:elongator holoenzyme complex"/>
    <property type="evidence" value="ECO:0007669"/>
    <property type="project" value="InterPro"/>
</dbReference>
<comment type="pathway">
    <text evidence="1">tRNA modification; 5-methoxycarbonylmethyl-2-thiouridine-tRNA biosynthesis.</text>
</comment>
<reference evidence="12 13" key="1">
    <citation type="submission" date="2021-11" db="EMBL/GenBank/DDBJ databases">
        <title>Black yeast isolated from Biological Soil Crust.</title>
        <authorList>
            <person name="Kurbessoian T."/>
        </authorList>
    </citation>
    <scope>NUCLEOTIDE SEQUENCE [LARGE SCALE GENOMIC DNA]</scope>
    <source>
        <strain evidence="12 13">CCFEE 5522</strain>
    </source>
</reference>
<dbReference type="Pfam" id="PF04762">
    <property type="entry name" value="Beta-prop_ELP1_1st"/>
    <property type="match status" value="1"/>
</dbReference>
<dbReference type="InterPro" id="IPR006849">
    <property type="entry name" value="Elp1"/>
</dbReference>
<evidence type="ECO:0000313" key="13">
    <source>
        <dbReference type="Proteomes" id="UP001324427"/>
    </source>
</evidence>
<dbReference type="Pfam" id="PF23797">
    <property type="entry name" value="Beta-prop_ELP1_2nd"/>
    <property type="match status" value="2"/>
</dbReference>
<comment type="similarity">
    <text evidence="2 5">Belongs to the ELP1/IKA1 family.</text>
</comment>
<evidence type="ECO:0000256" key="6">
    <source>
        <dbReference type="SAM" id="MobiDB-lite"/>
    </source>
</evidence>
<dbReference type="InterPro" id="IPR056167">
    <property type="entry name" value="A-sol_ELP1"/>
</dbReference>
<feature type="domain" description="ELP1 first N-terminal beta-propeller" evidence="7">
    <location>
        <begin position="1"/>
        <end position="359"/>
    </location>
</feature>
<dbReference type="GO" id="GO:0000049">
    <property type="term" value="F:tRNA binding"/>
    <property type="evidence" value="ECO:0007669"/>
    <property type="project" value="TreeGrafter"/>
</dbReference>
<dbReference type="InterPro" id="IPR056169">
    <property type="entry name" value="HB_ELP1"/>
</dbReference>
<dbReference type="GO" id="GO:0005634">
    <property type="term" value="C:nucleus"/>
    <property type="evidence" value="ECO:0007669"/>
    <property type="project" value="UniProtKB-SubCell"/>
</dbReference>
<feature type="domain" description="ELP1 alpha-solenoid" evidence="10">
    <location>
        <begin position="589"/>
        <end position="795"/>
    </location>
</feature>
<comment type="subcellular location">
    <subcellularLocation>
        <location evidence="5">Cytoplasm</location>
    </subcellularLocation>
    <subcellularLocation>
        <location evidence="5">Nucleus</location>
    </subcellularLocation>
</comment>
<dbReference type="Pfam" id="PF23925">
    <property type="entry name" value="A-sol_ELP1"/>
    <property type="match status" value="1"/>
</dbReference>
<evidence type="ECO:0000259" key="7">
    <source>
        <dbReference type="Pfam" id="PF04762"/>
    </source>
</evidence>
<feature type="region of interest" description="Disordered" evidence="6">
    <location>
        <begin position="1065"/>
        <end position="1085"/>
    </location>
</feature>
<evidence type="ECO:0000259" key="8">
    <source>
        <dbReference type="Pfam" id="PF23797"/>
    </source>
</evidence>
<evidence type="ECO:0000259" key="9">
    <source>
        <dbReference type="Pfam" id="PF23878"/>
    </source>
</evidence>
<comment type="function">
    <text evidence="5">Component of the elongator complex which is required for multiple tRNA modifications, including mcm5U (5-methoxycarbonylmethyl uridine), mcm5s2U (5-methoxycarbonylmethyl-2-thiouridine), and ncm5U (5-carbamoylmethyl uridine). The elongator complex catalyzes formation of carboxymethyluridine in the wobble base at position 34 in tRNAs.</text>
</comment>
<dbReference type="Proteomes" id="UP001324427">
    <property type="component" value="Unassembled WGS sequence"/>
</dbReference>
<dbReference type="InterPro" id="IPR056166">
    <property type="entry name" value="TPR_ELP1"/>
</dbReference>
<keyword evidence="3 5" id="KW-0963">Cytoplasm</keyword>
<dbReference type="GO" id="GO:0002926">
    <property type="term" value="P:tRNA wobble base 5-methoxycarbonylmethyl-2-thiouridinylation"/>
    <property type="evidence" value="ECO:0007669"/>
    <property type="project" value="TreeGrafter"/>
</dbReference>
<evidence type="ECO:0000259" key="11">
    <source>
        <dbReference type="Pfam" id="PF23936"/>
    </source>
</evidence>
<organism evidence="12 13">
    <name type="scientific">Oleoguttula mirabilis</name>
    <dbReference type="NCBI Taxonomy" id="1507867"/>
    <lineage>
        <taxon>Eukaryota</taxon>
        <taxon>Fungi</taxon>
        <taxon>Dikarya</taxon>
        <taxon>Ascomycota</taxon>
        <taxon>Pezizomycotina</taxon>
        <taxon>Dothideomycetes</taxon>
        <taxon>Dothideomycetidae</taxon>
        <taxon>Mycosphaerellales</taxon>
        <taxon>Teratosphaeriaceae</taxon>
        <taxon>Oleoguttula</taxon>
    </lineage>
</organism>
<dbReference type="PANTHER" id="PTHR12747:SF0">
    <property type="entry name" value="ELONGATOR COMPLEX PROTEIN 1"/>
    <property type="match status" value="1"/>
</dbReference>
<dbReference type="PANTHER" id="PTHR12747">
    <property type="entry name" value="ELONGATOR COMPLEX PROTEIN 1"/>
    <property type="match status" value="1"/>
</dbReference>
<dbReference type="EMBL" id="JAVFHQ010000003">
    <property type="protein sequence ID" value="KAK4549899.1"/>
    <property type="molecule type" value="Genomic_DNA"/>
</dbReference>
<dbReference type="GO" id="GO:0005829">
    <property type="term" value="C:cytosol"/>
    <property type="evidence" value="ECO:0007669"/>
    <property type="project" value="TreeGrafter"/>
</dbReference>
<proteinExistence type="inferred from homology"/>